<dbReference type="Proteomes" id="UP000708208">
    <property type="component" value="Unassembled WGS sequence"/>
</dbReference>
<dbReference type="GO" id="GO:0006508">
    <property type="term" value="P:proteolysis"/>
    <property type="evidence" value="ECO:0007669"/>
    <property type="project" value="UniProtKB-KW"/>
</dbReference>
<keyword evidence="6" id="KW-1015">Disulfide bond</keyword>
<feature type="binding site" evidence="8">
    <location>
        <position position="456"/>
    </location>
    <ligand>
        <name>Zn(2+)</name>
        <dbReference type="ChEBI" id="CHEBI:29105"/>
        <note>catalytic</note>
    </ligand>
</feature>
<protein>
    <recommendedName>
        <fullName evidence="10">Peptidase M12B domain-containing protein</fullName>
    </recommendedName>
</protein>
<dbReference type="PANTHER" id="PTHR11905:SF247">
    <property type="entry name" value="PEPTIDASE M12B DOMAIN-CONTAINING PROTEIN"/>
    <property type="match status" value="1"/>
</dbReference>
<keyword evidence="5" id="KW-0482">Metalloprotease</keyword>
<feature type="transmembrane region" description="Helical" evidence="9">
    <location>
        <begin position="12"/>
        <end position="31"/>
    </location>
</feature>
<keyword evidence="2 8" id="KW-0479">Metal-binding</keyword>
<feature type="active site" evidence="8">
    <location>
        <position position="457"/>
    </location>
</feature>
<evidence type="ECO:0000256" key="8">
    <source>
        <dbReference type="PROSITE-ProRule" id="PRU00276"/>
    </source>
</evidence>
<keyword evidence="9" id="KW-0472">Membrane</keyword>
<dbReference type="Pfam" id="PF17771">
    <property type="entry name" value="ADAMTS_CR_2"/>
    <property type="match status" value="1"/>
</dbReference>
<evidence type="ECO:0000313" key="12">
    <source>
        <dbReference type="Proteomes" id="UP000708208"/>
    </source>
</evidence>
<dbReference type="EMBL" id="CAJVCH010010820">
    <property type="protein sequence ID" value="CAG7668203.1"/>
    <property type="molecule type" value="Genomic_DNA"/>
</dbReference>
<evidence type="ECO:0000259" key="10">
    <source>
        <dbReference type="PROSITE" id="PS50215"/>
    </source>
</evidence>
<dbReference type="InterPro" id="IPR041645">
    <property type="entry name" value="ADAMTS_CR_2"/>
</dbReference>
<sequence length="615" mass="68259">MRVLDSLSVFYYRFIFTIIWLLLAPIIFFPLDFPFRFASEALAIHKGISSIHWKESLLLDSPIGTTGDWEVAQVRFITPCRYRRDLSEHDYHILELTRPSENSKLTIHLMKKPTFASPDLRVVVQDGNSKPIEESFSANASAYSGEVTSKHGNETIRGRAALTVCNENGGFCGLIVTDKEHLIIQPHPAGSFDAGQDSAEVSTEHLIRRVDDSIQTSTCTATDEIRVPMEKLKAAAALAAQDAVSSNKGPWRDDSSSLSSSLLTPLIPGPRDAYTSVDTLLSTGSSDFWSGPSGREKLSSRSSSGKKAVEIAVFTDEDLYNRLRKKYPKDTVKRIKDYVITMINTMDLLYQHNSLGTGLEFRLVHLEIMKHYPSKLNKNNGRAMKYLSSFCDFAGEKNVNGDMWDHALLLTGIDLREDETSATAAGLAWAGTMCYRYYSCSISEGHSFGAAYIITHEIGHSLGMEHDGYGVSKSCDKDKYIMSPTTGPGKVEWSPCSRQNLQDFLKYGASELRNSNTDHRPVCLSQSAMRSSNRIETTDGGRLPGQKFDASQQCKLAVGLQFRPVLRKSEPPFDNICWMLYCGNGTHAISTHPALEGTKCDDTKHCSFGKCVTKT</sequence>
<reference evidence="11" key="1">
    <citation type="submission" date="2021-06" db="EMBL/GenBank/DDBJ databases">
        <authorList>
            <person name="Hodson N. C."/>
            <person name="Mongue J. A."/>
            <person name="Jaron S. K."/>
        </authorList>
    </citation>
    <scope>NUCLEOTIDE SEQUENCE</scope>
</reference>
<evidence type="ECO:0000256" key="4">
    <source>
        <dbReference type="ARBA" id="ARBA00022833"/>
    </source>
</evidence>
<feature type="binding site" evidence="8">
    <location>
        <position position="466"/>
    </location>
    <ligand>
        <name>Zn(2+)</name>
        <dbReference type="ChEBI" id="CHEBI:29105"/>
        <note>catalytic</note>
    </ligand>
</feature>
<evidence type="ECO:0000256" key="3">
    <source>
        <dbReference type="ARBA" id="ARBA00022801"/>
    </source>
</evidence>
<evidence type="ECO:0000256" key="7">
    <source>
        <dbReference type="ARBA" id="ARBA00023180"/>
    </source>
</evidence>
<proteinExistence type="predicted"/>
<keyword evidence="3" id="KW-0378">Hydrolase</keyword>
<dbReference type="GO" id="GO:0046872">
    <property type="term" value="F:metal ion binding"/>
    <property type="evidence" value="ECO:0007669"/>
    <property type="project" value="UniProtKB-KW"/>
</dbReference>
<dbReference type="Pfam" id="PF01421">
    <property type="entry name" value="Reprolysin"/>
    <property type="match status" value="1"/>
</dbReference>
<keyword evidence="4 8" id="KW-0862">Zinc</keyword>
<organism evidence="11 12">
    <name type="scientific">Allacma fusca</name>
    <dbReference type="NCBI Taxonomy" id="39272"/>
    <lineage>
        <taxon>Eukaryota</taxon>
        <taxon>Metazoa</taxon>
        <taxon>Ecdysozoa</taxon>
        <taxon>Arthropoda</taxon>
        <taxon>Hexapoda</taxon>
        <taxon>Collembola</taxon>
        <taxon>Symphypleona</taxon>
        <taxon>Sminthuridae</taxon>
        <taxon>Allacma</taxon>
    </lineage>
</organism>
<evidence type="ECO:0000256" key="2">
    <source>
        <dbReference type="ARBA" id="ARBA00022723"/>
    </source>
</evidence>
<feature type="domain" description="Peptidase M12B" evidence="10">
    <location>
        <begin position="307"/>
        <end position="505"/>
    </location>
</feature>
<keyword evidence="12" id="KW-1185">Reference proteome</keyword>
<evidence type="ECO:0000256" key="9">
    <source>
        <dbReference type="SAM" id="Phobius"/>
    </source>
</evidence>
<dbReference type="AlphaFoldDB" id="A0A8J2JDZ8"/>
<comment type="caution">
    <text evidence="8">Lacks conserved residue(s) required for the propagation of feature annotation.</text>
</comment>
<dbReference type="OrthoDB" id="10035764at2759"/>
<accession>A0A8J2JDZ8</accession>
<gene>
    <name evidence="11" type="ORF">AFUS01_LOCUS1898</name>
</gene>
<name>A0A8J2JDZ8_9HEXA</name>
<keyword evidence="9" id="KW-1133">Transmembrane helix</keyword>
<evidence type="ECO:0000256" key="5">
    <source>
        <dbReference type="ARBA" id="ARBA00023049"/>
    </source>
</evidence>
<dbReference type="PANTHER" id="PTHR11905">
    <property type="entry name" value="ADAM A DISINTEGRIN AND METALLOPROTEASE DOMAIN"/>
    <property type="match status" value="1"/>
</dbReference>
<dbReference type="InterPro" id="IPR001590">
    <property type="entry name" value="Peptidase_M12B"/>
</dbReference>
<keyword evidence="1" id="KW-0645">Protease</keyword>
<dbReference type="GO" id="GO:0004222">
    <property type="term" value="F:metalloendopeptidase activity"/>
    <property type="evidence" value="ECO:0007669"/>
    <property type="project" value="InterPro"/>
</dbReference>
<keyword evidence="7" id="KW-0325">Glycoprotein</keyword>
<dbReference type="PROSITE" id="PS50215">
    <property type="entry name" value="ADAM_MEPRO"/>
    <property type="match status" value="1"/>
</dbReference>
<evidence type="ECO:0000256" key="6">
    <source>
        <dbReference type="ARBA" id="ARBA00023157"/>
    </source>
</evidence>
<comment type="caution">
    <text evidence="11">The sequence shown here is derived from an EMBL/GenBank/DDBJ whole genome shotgun (WGS) entry which is preliminary data.</text>
</comment>
<keyword evidence="9" id="KW-0812">Transmembrane</keyword>
<evidence type="ECO:0000256" key="1">
    <source>
        <dbReference type="ARBA" id="ARBA00022670"/>
    </source>
</evidence>
<feature type="binding site" evidence="8">
    <location>
        <position position="460"/>
    </location>
    <ligand>
        <name>Zn(2+)</name>
        <dbReference type="ChEBI" id="CHEBI:29105"/>
        <note>catalytic</note>
    </ligand>
</feature>
<evidence type="ECO:0000313" key="11">
    <source>
        <dbReference type="EMBL" id="CAG7668203.1"/>
    </source>
</evidence>